<dbReference type="Gene3D" id="3.90.830.10">
    <property type="entry name" value="Syntaxin Binding Protein 1, Chain A, domain 2"/>
    <property type="match status" value="1"/>
</dbReference>
<comment type="similarity">
    <text evidence="1">Belongs to the STXBP/unc-18/SEC1 family.</text>
</comment>
<dbReference type="InterPro" id="IPR036045">
    <property type="entry name" value="Sec1-like_sf"/>
</dbReference>
<name>A0A812NLA6_9DINO</name>
<organism evidence="3 4">
    <name type="scientific">Symbiodinium natans</name>
    <dbReference type="NCBI Taxonomy" id="878477"/>
    <lineage>
        <taxon>Eukaryota</taxon>
        <taxon>Sar</taxon>
        <taxon>Alveolata</taxon>
        <taxon>Dinophyceae</taxon>
        <taxon>Suessiales</taxon>
        <taxon>Symbiodiniaceae</taxon>
        <taxon>Symbiodinium</taxon>
    </lineage>
</organism>
<feature type="compositionally biased region" description="Basic and acidic residues" evidence="2">
    <location>
        <begin position="488"/>
        <end position="501"/>
    </location>
</feature>
<sequence length="609" mass="67264">MVSATASTSLRVLSWHRILDGMVRHVLCGGGHQRYLVLVTDKWTLPLLERVCHIDDLLKERIALVESIDSPREALPLDAVYFLAPRLENMDRLVEELSAKSAKYRSSHIFFTHRLEDPMLHRLAQTLEAVVKISSFAELNLSMLAYDDRSFHLQDHGDSLKGLLGIASPEAFDLKQAGCCLATLFATLGQEPRVLCAASGGAEGLCERLAREVCIRLEEMEARGGAVWRGRASSEVCSLLIVDRSVDWVPLLLHDFGYEALLFDLLGGQGASLSDSRFTFTDRSDGAVRRVVLGEETDELWNSYRHMATYAVNDRVVQEVKDWSRKESSMRLARVTASTSSASSSSTQKMVSSTLSTVQSLPEHKDRFRKLEIHSEICARLQNIVTSKRLIDLATLEQDMATGVSRSGVPLNPKSIERDLLMFLQDPTLDNTSKLRILMLCEATKALETSAGSGQRLAELAAPFLCAEDLRRLQKFVEVVRRYRSQDAERRRWSRSRRPDAEPGAGSEPVSPRRARLCRWQPKIASLIGDVAGTALPSQIRCLRGDVSVAGRAPGSSVAIFVVGGITLPEIRAAHEAAAAVHGLEAYVGGSCLLTPNSLLEACEAFRRS</sequence>
<dbReference type="InterPro" id="IPR001619">
    <property type="entry name" value="Sec1-like"/>
</dbReference>
<comment type="caution">
    <text evidence="3">The sequence shown here is derived from an EMBL/GenBank/DDBJ whole genome shotgun (WGS) entry which is preliminary data.</text>
</comment>
<dbReference type="AlphaFoldDB" id="A0A812NLA6"/>
<dbReference type="Gene3D" id="1.25.40.60">
    <property type="match status" value="1"/>
</dbReference>
<accession>A0A812NLA6</accession>
<feature type="region of interest" description="Disordered" evidence="2">
    <location>
        <begin position="488"/>
        <end position="513"/>
    </location>
</feature>
<dbReference type="PIRSF" id="PIRSF005715">
    <property type="entry name" value="VPS45_Sec1"/>
    <property type="match status" value="1"/>
</dbReference>
<gene>
    <name evidence="3" type="primary">sec1</name>
    <name evidence="3" type="ORF">SNAT2548_LOCUS16685</name>
</gene>
<evidence type="ECO:0000313" key="3">
    <source>
        <dbReference type="EMBL" id="CAE7318244.1"/>
    </source>
</evidence>
<dbReference type="InterPro" id="IPR043154">
    <property type="entry name" value="Sec-1-like_dom1"/>
</dbReference>
<dbReference type="OrthoDB" id="427504at2759"/>
<dbReference type="InterPro" id="IPR043127">
    <property type="entry name" value="Sec-1-like_dom3a"/>
</dbReference>
<dbReference type="Gene3D" id="3.40.50.2060">
    <property type="match status" value="1"/>
</dbReference>
<dbReference type="PANTHER" id="PTHR11679">
    <property type="entry name" value="VESICLE PROTEIN SORTING-ASSOCIATED"/>
    <property type="match status" value="1"/>
</dbReference>
<dbReference type="InterPro" id="IPR027482">
    <property type="entry name" value="Sec1-like_dom2"/>
</dbReference>
<reference evidence="3" key="1">
    <citation type="submission" date="2021-02" db="EMBL/GenBank/DDBJ databases">
        <authorList>
            <person name="Dougan E. K."/>
            <person name="Rhodes N."/>
            <person name="Thang M."/>
            <person name="Chan C."/>
        </authorList>
    </citation>
    <scope>NUCLEOTIDE SEQUENCE</scope>
</reference>
<evidence type="ECO:0000313" key="4">
    <source>
        <dbReference type="Proteomes" id="UP000604046"/>
    </source>
</evidence>
<dbReference type="Pfam" id="PF00995">
    <property type="entry name" value="Sec1"/>
    <property type="match status" value="1"/>
</dbReference>
<dbReference type="GO" id="GO:0016192">
    <property type="term" value="P:vesicle-mediated transport"/>
    <property type="evidence" value="ECO:0007669"/>
    <property type="project" value="InterPro"/>
</dbReference>
<dbReference type="SUPFAM" id="SSF56815">
    <property type="entry name" value="Sec1/munc18-like (SM) proteins"/>
    <property type="match status" value="1"/>
</dbReference>
<dbReference type="Proteomes" id="UP000604046">
    <property type="component" value="Unassembled WGS sequence"/>
</dbReference>
<dbReference type="Gene3D" id="3.40.50.1910">
    <property type="match status" value="1"/>
</dbReference>
<evidence type="ECO:0000256" key="1">
    <source>
        <dbReference type="ARBA" id="ARBA00009884"/>
    </source>
</evidence>
<evidence type="ECO:0000256" key="2">
    <source>
        <dbReference type="SAM" id="MobiDB-lite"/>
    </source>
</evidence>
<proteinExistence type="inferred from homology"/>
<protein>
    <submittedName>
        <fullName evidence="3">Sec1 protein</fullName>
    </submittedName>
</protein>
<dbReference type="EMBL" id="CAJNDS010002087">
    <property type="protein sequence ID" value="CAE7318244.1"/>
    <property type="molecule type" value="Genomic_DNA"/>
</dbReference>
<keyword evidence="4" id="KW-1185">Reference proteome</keyword>